<dbReference type="RefSeq" id="WP_189059796.1">
    <property type="nucleotide sequence ID" value="NZ_BMMK01000019.1"/>
</dbReference>
<dbReference type="Pfam" id="PF03837">
    <property type="entry name" value="RecT"/>
    <property type="match status" value="1"/>
</dbReference>
<sequence>MTAETITHALAQRDSSPTALVRQYRTDFATVLPSHVKADTWLRIAQGALRRNKQLEQAAKNNPASLLAALLEAARKGLEPGTEQFYLVPRKVKGRPEVLGITGYQGEVELMYRAGAVASVKVEVVRERDHFEYNPGEHDRPVHKIDWRAPRGNLVLVYSYAVMRDGATSKVVVLTADDIALIKSKADGADSPYSPWQWNPASMWLKSAAHQLTKWVPTSAEYVRPPEPPAEPLPVGNEPLPDNPSGEDVLDAEIVEDWPSASAEPPSGATP</sequence>
<dbReference type="GO" id="GO:0003677">
    <property type="term" value="F:DNA binding"/>
    <property type="evidence" value="ECO:0007669"/>
    <property type="project" value="InterPro"/>
</dbReference>
<evidence type="ECO:0000313" key="2">
    <source>
        <dbReference type="EMBL" id="GGM65039.1"/>
    </source>
</evidence>
<reference evidence="2" key="2">
    <citation type="submission" date="2020-09" db="EMBL/GenBank/DDBJ databases">
        <authorList>
            <person name="Sun Q."/>
            <person name="Zhou Y."/>
        </authorList>
    </citation>
    <scope>NUCLEOTIDE SEQUENCE</scope>
    <source>
        <strain evidence="2">CGMCC 4.5737</strain>
    </source>
</reference>
<protein>
    <recommendedName>
        <fullName evidence="4">Recombinase RecT</fullName>
    </recommendedName>
</protein>
<feature type="region of interest" description="Disordered" evidence="1">
    <location>
        <begin position="221"/>
        <end position="271"/>
    </location>
</feature>
<evidence type="ECO:0000313" key="3">
    <source>
        <dbReference type="Proteomes" id="UP000637578"/>
    </source>
</evidence>
<comment type="caution">
    <text evidence="2">The sequence shown here is derived from an EMBL/GenBank/DDBJ whole genome shotgun (WGS) entry which is preliminary data.</text>
</comment>
<proteinExistence type="predicted"/>
<organism evidence="2 3">
    <name type="scientific">Longimycelium tulufanense</name>
    <dbReference type="NCBI Taxonomy" id="907463"/>
    <lineage>
        <taxon>Bacteria</taxon>
        <taxon>Bacillati</taxon>
        <taxon>Actinomycetota</taxon>
        <taxon>Actinomycetes</taxon>
        <taxon>Pseudonocardiales</taxon>
        <taxon>Pseudonocardiaceae</taxon>
        <taxon>Longimycelium</taxon>
    </lineage>
</organism>
<reference evidence="2" key="1">
    <citation type="journal article" date="2014" name="Int. J. Syst. Evol. Microbiol.">
        <title>Complete genome sequence of Corynebacterium casei LMG S-19264T (=DSM 44701T), isolated from a smear-ripened cheese.</title>
        <authorList>
            <consortium name="US DOE Joint Genome Institute (JGI-PGF)"/>
            <person name="Walter F."/>
            <person name="Albersmeier A."/>
            <person name="Kalinowski J."/>
            <person name="Ruckert C."/>
        </authorList>
    </citation>
    <scope>NUCLEOTIDE SEQUENCE</scope>
    <source>
        <strain evidence="2">CGMCC 4.5737</strain>
    </source>
</reference>
<dbReference type="EMBL" id="BMMK01000019">
    <property type="protein sequence ID" value="GGM65039.1"/>
    <property type="molecule type" value="Genomic_DNA"/>
</dbReference>
<name>A0A8J3CAI1_9PSEU</name>
<dbReference type="InterPro" id="IPR018330">
    <property type="entry name" value="RecT_fam"/>
</dbReference>
<dbReference type="NCBIfam" id="TIGR00616">
    <property type="entry name" value="rect"/>
    <property type="match status" value="1"/>
</dbReference>
<dbReference type="InterPro" id="IPR004590">
    <property type="entry name" value="ssDNA_annealing_RecT"/>
</dbReference>
<evidence type="ECO:0000256" key="1">
    <source>
        <dbReference type="SAM" id="MobiDB-lite"/>
    </source>
</evidence>
<dbReference type="Proteomes" id="UP000637578">
    <property type="component" value="Unassembled WGS sequence"/>
</dbReference>
<gene>
    <name evidence="2" type="ORF">GCM10012275_39470</name>
</gene>
<dbReference type="GO" id="GO:0006259">
    <property type="term" value="P:DNA metabolic process"/>
    <property type="evidence" value="ECO:0007669"/>
    <property type="project" value="InterPro"/>
</dbReference>
<dbReference type="AlphaFoldDB" id="A0A8J3CAI1"/>
<keyword evidence="3" id="KW-1185">Reference proteome</keyword>
<accession>A0A8J3CAI1</accession>
<evidence type="ECO:0008006" key="4">
    <source>
        <dbReference type="Google" id="ProtNLM"/>
    </source>
</evidence>